<gene>
    <name evidence="2" type="ORF">NW768_007574</name>
</gene>
<organism evidence="2 3">
    <name type="scientific">Fusarium equiseti</name>
    <name type="common">Fusarium scirpi</name>
    <dbReference type="NCBI Taxonomy" id="61235"/>
    <lineage>
        <taxon>Eukaryota</taxon>
        <taxon>Fungi</taxon>
        <taxon>Dikarya</taxon>
        <taxon>Ascomycota</taxon>
        <taxon>Pezizomycotina</taxon>
        <taxon>Sordariomycetes</taxon>
        <taxon>Hypocreomycetidae</taxon>
        <taxon>Hypocreales</taxon>
        <taxon>Nectriaceae</taxon>
        <taxon>Fusarium</taxon>
        <taxon>Fusarium incarnatum-equiseti species complex</taxon>
    </lineage>
</organism>
<dbReference type="Proteomes" id="UP001152024">
    <property type="component" value="Unassembled WGS sequence"/>
</dbReference>
<reference evidence="2" key="1">
    <citation type="submission" date="2022-09" db="EMBL/GenBank/DDBJ databases">
        <title>Fusarium specimens isolated from Avocado Roots.</title>
        <authorList>
            <person name="Stajich J."/>
            <person name="Roper C."/>
            <person name="Heimlech-Rivalta G."/>
        </authorList>
    </citation>
    <scope>NUCLEOTIDE SEQUENCE</scope>
    <source>
        <strain evidence="2">CF00095</strain>
    </source>
</reference>
<evidence type="ECO:0000313" key="2">
    <source>
        <dbReference type="EMBL" id="KAJ4129045.1"/>
    </source>
</evidence>
<proteinExistence type="predicted"/>
<feature type="transmembrane region" description="Helical" evidence="1">
    <location>
        <begin position="149"/>
        <end position="169"/>
    </location>
</feature>
<accession>A0ABQ8R7W8</accession>
<keyword evidence="1" id="KW-0812">Transmembrane</keyword>
<protein>
    <submittedName>
        <fullName evidence="2">Uncharacterized protein</fullName>
    </submittedName>
</protein>
<name>A0ABQ8R7W8_FUSEQ</name>
<evidence type="ECO:0000313" key="3">
    <source>
        <dbReference type="Proteomes" id="UP001152024"/>
    </source>
</evidence>
<dbReference type="PANTHER" id="PTHR35394:SF5">
    <property type="entry name" value="DUF3176 DOMAIN-CONTAINING PROTEIN"/>
    <property type="match status" value="1"/>
</dbReference>
<comment type="caution">
    <text evidence="2">The sequence shown here is derived from an EMBL/GenBank/DDBJ whole genome shotgun (WGS) entry which is preliminary data.</text>
</comment>
<dbReference type="InterPro" id="IPR021514">
    <property type="entry name" value="DUF3176"/>
</dbReference>
<dbReference type="PANTHER" id="PTHR35394">
    <property type="entry name" value="DUF3176 DOMAIN-CONTAINING PROTEIN"/>
    <property type="match status" value="1"/>
</dbReference>
<feature type="transmembrane region" description="Helical" evidence="1">
    <location>
        <begin position="105"/>
        <end position="129"/>
    </location>
</feature>
<keyword evidence="1" id="KW-0472">Membrane</keyword>
<sequence length="247" mass="27605">MSAVSPLEDADSSQVHLLKGHIVPYLSTTPFVGGDITDEQEYIASNNRSNAGGRSTEHLDNKHELDDLSRTPSVTGIIIRKASTYNRKPKAKDLTELKGRESVLWVWRLEMFLLCVAAGLFAAICLVLDKYNVEELPDWDLLGLTLNTVIFILGTFFRAIVAVVTFEILAQRKWTWLSQDTFRPLRDIELFDSAFRGVFGCLRLLPLVTTREPVALGAATIAILSLAIGSFTQQSIQTYQCLREIET</sequence>
<dbReference type="Pfam" id="PF11374">
    <property type="entry name" value="DUF3176"/>
    <property type="match status" value="1"/>
</dbReference>
<evidence type="ECO:0000256" key="1">
    <source>
        <dbReference type="SAM" id="Phobius"/>
    </source>
</evidence>
<dbReference type="EMBL" id="JAOQBH010000011">
    <property type="protein sequence ID" value="KAJ4129045.1"/>
    <property type="molecule type" value="Genomic_DNA"/>
</dbReference>
<keyword evidence="3" id="KW-1185">Reference proteome</keyword>
<keyword evidence="1" id="KW-1133">Transmembrane helix</keyword>